<dbReference type="EMBL" id="VTPU01000004">
    <property type="protein sequence ID" value="TZG40570.1"/>
    <property type="molecule type" value="Genomic_DNA"/>
</dbReference>
<name>A0A5D9DBS7_HALER</name>
<dbReference type="RefSeq" id="WP_149321401.1">
    <property type="nucleotide sequence ID" value="NZ_JARWAH010000003.1"/>
</dbReference>
<dbReference type="OrthoDB" id="9770965at2"/>
<keyword evidence="2" id="KW-1185">Reference proteome</keyword>
<dbReference type="AlphaFoldDB" id="A0A5D9DBS7"/>
<accession>A0A5D9DBS7</accession>
<evidence type="ECO:0000313" key="1">
    <source>
        <dbReference type="EMBL" id="TZG40570.1"/>
    </source>
</evidence>
<evidence type="ECO:0000313" key="2">
    <source>
        <dbReference type="Proteomes" id="UP000324260"/>
    </source>
</evidence>
<protein>
    <submittedName>
        <fullName evidence="1">Uncharacterized protein</fullName>
    </submittedName>
</protein>
<organism evidence="1 2">
    <name type="scientific">Halomonas eurihalina</name>
    <dbReference type="NCBI Taxonomy" id="42566"/>
    <lineage>
        <taxon>Bacteria</taxon>
        <taxon>Pseudomonadati</taxon>
        <taxon>Pseudomonadota</taxon>
        <taxon>Gammaproteobacteria</taxon>
        <taxon>Oceanospirillales</taxon>
        <taxon>Halomonadaceae</taxon>
        <taxon>Halomonas</taxon>
    </lineage>
</organism>
<gene>
    <name evidence="1" type="ORF">FZZ93_05865</name>
</gene>
<comment type="caution">
    <text evidence="1">The sequence shown here is derived from an EMBL/GenBank/DDBJ whole genome shotgun (WGS) entry which is preliminary data.</text>
</comment>
<proteinExistence type="predicted"/>
<reference evidence="1 2" key="1">
    <citation type="submission" date="2019-08" db="EMBL/GenBank/DDBJ databases">
        <title>Draft Genome Sequence of Halomonas eurihalina Isolated from Preserved Hide-surface.</title>
        <authorList>
            <person name="Hussain S.A."/>
            <person name="Xu A."/>
            <person name="Sarker M."/>
            <person name="Sommers C."/>
        </authorList>
    </citation>
    <scope>NUCLEOTIDE SEQUENCE [LARGE SCALE GENOMIC DNA]</scope>
    <source>
        <strain evidence="1 2">MS1</strain>
    </source>
</reference>
<dbReference type="Proteomes" id="UP000324260">
    <property type="component" value="Unassembled WGS sequence"/>
</dbReference>
<sequence length="138" mass="16392">MNFEYNFGVINLTIEDAYRPTPNSGCLYLIGKPPEELVDFFPNELFEVYAYKYEDYDKNGDDQECVFISGEKYFDNKEWVGDKDDFFLAIQELVLDTLDEEPIYHKDEVVSRQKLRILADNHISAESYRRMYGHYPTR</sequence>